<sequence>MLRRCKTLSRQLGRTLSYSSLRSKSVRDHYYQESWGVDGDEQRCEETYQTIFVGSLKRRYVISSRYLDHPLVNALIEKSREKTGQDGDPVFM</sequence>
<gene>
    <name evidence="2" type="ORF">Sango_2554400</name>
</gene>
<dbReference type="EMBL" id="JACGWL010000015">
    <property type="protein sequence ID" value="KAK4386838.1"/>
    <property type="molecule type" value="Genomic_DNA"/>
</dbReference>
<dbReference type="GO" id="GO:0009733">
    <property type="term" value="P:response to auxin"/>
    <property type="evidence" value="ECO:0007669"/>
    <property type="project" value="InterPro"/>
</dbReference>
<comment type="similarity">
    <text evidence="1">Belongs to the ARG7 family.</text>
</comment>
<protein>
    <submittedName>
        <fullName evidence="2">Uncharacterized protein</fullName>
    </submittedName>
</protein>
<dbReference type="Proteomes" id="UP001289374">
    <property type="component" value="Unassembled WGS sequence"/>
</dbReference>
<evidence type="ECO:0000313" key="2">
    <source>
        <dbReference type="EMBL" id="KAK4386838.1"/>
    </source>
</evidence>
<dbReference type="Pfam" id="PF02519">
    <property type="entry name" value="Auxin_inducible"/>
    <property type="match status" value="1"/>
</dbReference>
<evidence type="ECO:0000256" key="1">
    <source>
        <dbReference type="ARBA" id="ARBA00006974"/>
    </source>
</evidence>
<accession>A0AAE2BIN4</accession>
<organism evidence="2 3">
    <name type="scientific">Sesamum angolense</name>
    <dbReference type="NCBI Taxonomy" id="2727404"/>
    <lineage>
        <taxon>Eukaryota</taxon>
        <taxon>Viridiplantae</taxon>
        <taxon>Streptophyta</taxon>
        <taxon>Embryophyta</taxon>
        <taxon>Tracheophyta</taxon>
        <taxon>Spermatophyta</taxon>
        <taxon>Magnoliopsida</taxon>
        <taxon>eudicotyledons</taxon>
        <taxon>Gunneridae</taxon>
        <taxon>Pentapetalae</taxon>
        <taxon>asterids</taxon>
        <taxon>lamiids</taxon>
        <taxon>Lamiales</taxon>
        <taxon>Pedaliaceae</taxon>
        <taxon>Sesamum</taxon>
    </lineage>
</organism>
<comment type="caution">
    <text evidence="2">The sequence shown here is derived from an EMBL/GenBank/DDBJ whole genome shotgun (WGS) entry which is preliminary data.</text>
</comment>
<reference evidence="2" key="1">
    <citation type="submission" date="2020-06" db="EMBL/GenBank/DDBJ databases">
        <authorList>
            <person name="Li T."/>
            <person name="Hu X."/>
            <person name="Zhang T."/>
            <person name="Song X."/>
            <person name="Zhang H."/>
            <person name="Dai N."/>
            <person name="Sheng W."/>
            <person name="Hou X."/>
            <person name="Wei L."/>
        </authorList>
    </citation>
    <scope>NUCLEOTIDE SEQUENCE</scope>
    <source>
        <strain evidence="2">K16</strain>
        <tissue evidence="2">Leaf</tissue>
    </source>
</reference>
<keyword evidence="3" id="KW-1185">Reference proteome</keyword>
<proteinExistence type="inferred from homology"/>
<dbReference type="InterPro" id="IPR003676">
    <property type="entry name" value="SAUR_fam"/>
</dbReference>
<name>A0AAE2BIN4_9LAMI</name>
<evidence type="ECO:0000313" key="3">
    <source>
        <dbReference type="Proteomes" id="UP001289374"/>
    </source>
</evidence>
<reference evidence="2" key="2">
    <citation type="journal article" date="2024" name="Plant">
        <title>Genomic evolution and insights into agronomic trait innovations of Sesamum species.</title>
        <authorList>
            <person name="Miao H."/>
            <person name="Wang L."/>
            <person name="Qu L."/>
            <person name="Liu H."/>
            <person name="Sun Y."/>
            <person name="Le M."/>
            <person name="Wang Q."/>
            <person name="Wei S."/>
            <person name="Zheng Y."/>
            <person name="Lin W."/>
            <person name="Duan Y."/>
            <person name="Cao H."/>
            <person name="Xiong S."/>
            <person name="Wang X."/>
            <person name="Wei L."/>
            <person name="Li C."/>
            <person name="Ma Q."/>
            <person name="Ju M."/>
            <person name="Zhao R."/>
            <person name="Li G."/>
            <person name="Mu C."/>
            <person name="Tian Q."/>
            <person name="Mei H."/>
            <person name="Zhang T."/>
            <person name="Gao T."/>
            <person name="Zhang H."/>
        </authorList>
    </citation>
    <scope>NUCLEOTIDE SEQUENCE</scope>
    <source>
        <strain evidence="2">K16</strain>
    </source>
</reference>
<dbReference type="AlphaFoldDB" id="A0AAE2BIN4"/>